<evidence type="ECO:0000313" key="2">
    <source>
        <dbReference type="EMBL" id="MDC3425773.1"/>
    </source>
</evidence>
<name>A0A9X3WVV3_9BACI</name>
<dbReference type="RefSeq" id="WP_272437590.1">
    <property type="nucleotide sequence ID" value="NZ_JAMQKB010000020.1"/>
</dbReference>
<keyword evidence="1" id="KW-1133">Transmembrane helix</keyword>
<sequence>MRIKQITYSLMLIMIFTLFFQPMEALADGKYPVRITNQTMVVFPVDETTIQVVQSVSFNNRGDQTEQELPIYLPEDYADLSLSDGLTEENMEKTDKGIVDVTGLKGGEEKKIVVSYKMPMFNGTSQWNLEQSYVTESLQVVIQPGVLSFNASNLVTQSELFEMNDQEFRRFTRVDAHPDVPWNLSFRLLNAAPQEDQIRSEEPGAKRTEDGIKIIGGEGFGYGKATVTVIIIIIALTAALIGLKRDLQKTTGRKIKINRSWLLEENEVLLQEILQLEKDYQAGLLTEQTYKKTKEQLRAKLIRIKTELYQESIS</sequence>
<evidence type="ECO:0000256" key="1">
    <source>
        <dbReference type="SAM" id="Phobius"/>
    </source>
</evidence>
<accession>A0A9X3WVV3</accession>
<keyword evidence="3" id="KW-1185">Reference proteome</keyword>
<feature type="transmembrane region" description="Helical" evidence="1">
    <location>
        <begin position="222"/>
        <end position="243"/>
    </location>
</feature>
<gene>
    <name evidence="2" type="ORF">NC797_14795</name>
</gene>
<dbReference type="Proteomes" id="UP001145050">
    <property type="component" value="Unassembled WGS sequence"/>
</dbReference>
<keyword evidence="1" id="KW-0812">Transmembrane</keyword>
<dbReference type="EMBL" id="JAMQKB010000020">
    <property type="protein sequence ID" value="MDC3425773.1"/>
    <property type="molecule type" value="Genomic_DNA"/>
</dbReference>
<comment type="caution">
    <text evidence="2">The sequence shown here is derived from an EMBL/GenBank/DDBJ whole genome shotgun (WGS) entry which is preliminary data.</text>
</comment>
<keyword evidence="1" id="KW-0472">Membrane</keyword>
<proteinExistence type="predicted"/>
<evidence type="ECO:0000313" key="3">
    <source>
        <dbReference type="Proteomes" id="UP001145050"/>
    </source>
</evidence>
<organism evidence="2 3">
    <name type="scientific">Terrihalobacillus insolitus</name>
    <dbReference type="NCBI Taxonomy" id="2950438"/>
    <lineage>
        <taxon>Bacteria</taxon>
        <taxon>Bacillati</taxon>
        <taxon>Bacillota</taxon>
        <taxon>Bacilli</taxon>
        <taxon>Bacillales</taxon>
        <taxon>Bacillaceae</taxon>
        <taxon>Terrihalobacillus</taxon>
    </lineage>
</organism>
<dbReference type="AlphaFoldDB" id="A0A9X3WVV3"/>
<reference evidence="2" key="1">
    <citation type="submission" date="2022-06" db="EMBL/GenBank/DDBJ databases">
        <title>Aquibacillus sp. a new bacterium isolated from soil saline samples.</title>
        <authorList>
            <person name="Galisteo C."/>
            <person name="De La Haba R."/>
            <person name="Sanchez-Porro C."/>
            <person name="Ventosa A."/>
        </authorList>
    </citation>
    <scope>NUCLEOTIDE SEQUENCE</scope>
    <source>
        <strain evidence="2">3ASR75-11</strain>
    </source>
</reference>
<protein>
    <submittedName>
        <fullName evidence="2">Uncharacterized protein</fullName>
    </submittedName>
</protein>